<sequence>MKFVSFLALCQSYIGVLLVDATPTGPEDFNSRIKLIKENPSNEGRPQFPTISKDDLVSDALHNVTYAQFASSPENILTRDLANPHNVYDVDKYNVKYNSDKTNRALILLDHKRNEIILEFRGTDNLDNWVSNLKIG</sequence>
<evidence type="ECO:0000313" key="1">
    <source>
        <dbReference type="EMBL" id="KAJ9086561.1"/>
    </source>
</evidence>
<name>A0ACC2UJ94_9FUNG</name>
<proteinExistence type="predicted"/>
<protein>
    <submittedName>
        <fullName evidence="1">Uncharacterized protein</fullName>
    </submittedName>
</protein>
<dbReference type="EMBL" id="QTSX02000716">
    <property type="protein sequence ID" value="KAJ9086561.1"/>
    <property type="molecule type" value="Genomic_DNA"/>
</dbReference>
<dbReference type="Proteomes" id="UP001165960">
    <property type="component" value="Unassembled WGS sequence"/>
</dbReference>
<comment type="caution">
    <text evidence="1">The sequence shown here is derived from an EMBL/GenBank/DDBJ whole genome shotgun (WGS) entry which is preliminary data.</text>
</comment>
<accession>A0ACC2UJ94</accession>
<evidence type="ECO:0000313" key="2">
    <source>
        <dbReference type="Proteomes" id="UP001165960"/>
    </source>
</evidence>
<organism evidence="1 2">
    <name type="scientific">Entomophthora muscae</name>
    <dbReference type="NCBI Taxonomy" id="34485"/>
    <lineage>
        <taxon>Eukaryota</taxon>
        <taxon>Fungi</taxon>
        <taxon>Fungi incertae sedis</taxon>
        <taxon>Zoopagomycota</taxon>
        <taxon>Entomophthoromycotina</taxon>
        <taxon>Entomophthoromycetes</taxon>
        <taxon>Entomophthorales</taxon>
        <taxon>Entomophthoraceae</taxon>
        <taxon>Entomophthora</taxon>
    </lineage>
</organism>
<gene>
    <name evidence="1" type="ORF">DSO57_1002688</name>
</gene>
<keyword evidence="2" id="KW-1185">Reference proteome</keyword>
<reference evidence="1" key="1">
    <citation type="submission" date="2022-04" db="EMBL/GenBank/DDBJ databases">
        <title>Genome of the entomopathogenic fungus Entomophthora muscae.</title>
        <authorList>
            <person name="Elya C."/>
            <person name="Lovett B.R."/>
            <person name="Lee E."/>
            <person name="Macias A.M."/>
            <person name="Hajek A.E."/>
            <person name="De Bivort B.L."/>
            <person name="Kasson M.T."/>
            <person name="De Fine Licht H.H."/>
            <person name="Stajich J.E."/>
        </authorList>
    </citation>
    <scope>NUCLEOTIDE SEQUENCE</scope>
    <source>
        <strain evidence="1">Berkeley</strain>
    </source>
</reference>